<reference evidence="3" key="1">
    <citation type="submission" date="2020-09" db="EMBL/GenBank/DDBJ databases">
        <title>Sphingomonas sp., a new species isolated from pork steak.</title>
        <authorList>
            <person name="Heidler von Heilborn D."/>
        </authorList>
    </citation>
    <scope>NUCLEOTIDE SEQUENCE [LARGE SCALE GENOMIC DNA]</scope>
</reference>
<evidence type="ECO:0000313" key="3">
    <source>
        <dbReference type="Proteomes" id="UP000595894"/>
    </source>
</evidence>
<accession>A0A974NV49</accession>
<dbReference type="Gene3D" id="2.40.160.10">
    <property type="entry name" value="Porin"/>
    <property type="match status" value="1"/>
</dbReference>
<dbReference type="Proteomes" id="UP000595894">
    <property type="component" value="Chromosome"/>
</dbReference>
<keyword evidence="1" id="KW-0732">Signal</keyword>
<protein>
    <submittedName>
        <fullName evidence="2">Porin</fullName>
    </submittedName>
</protein>
<dbReference type="InterPro" id="IPR023614">
    <property type="entry name" value="Porin_dom_sf"/>
</dbReference>
<dbReference type="AlphaFoldDB" id="A0A974NV49"/>
<feature type="chain" id="PRO_5037363449" evidence="1">
    <location>
        <begin position="25"/>
        <end position="466"/>
    </location>
</feature>
<sequence>MRGTKFLGAACAMAMLAAATPAFAQDDATSALLLRLKEKGILTDEEYTELVSRKSAQPAEVATSAPQAPQAAAQAQLDEKRSVKMTDSGVGMEFGGVTVKFSGSVNGFYVHDSPDRSRTNTTVAGGIANVGGRSTSSIRNGLLPGIFGIDVSTNQGGWDVAAHFGFYPGINSVSNVGGANSAGTPQALATSGIDARQTYLTFGKPSFGTVKIGRDIGLFGSDAILNDITLLSVGSSGNNAGPSNTSLGRIGSGYIYTDFQPQITYTTPKFGGFQASVGVFQPLLTIGNTELNSSPGFQAKLTYDFKADDFSGHLWAAGITQKHDGIGASPSYTGNGFDVGAKLTYGGAGLLGYYYNGSGLGTIGLFLLSSAANGRRRDSDGFYLQGTYTVGKLTAGLSYGESNLDLARGEINPTLVDKNSSYVGQLRYGLTSWVTLIGEYTHTKSEAHGINEASSNTLAAGAILFF</sequence>
<feature type="signal peptide" evidence="1">
    <location>
        <begin position="1"/>
        <end position="24"/>
    </location>
</feature>
<dbReference type="EMBL" id="CP061035">
    <property type="protein sequence ID" value="QQV77541.1"/>
    <property type="molecule type" value="Genomic_DNA"/>
</dbReference>
<gene>
    <name evidence="2" type="ORF">H5J25_01655</name>
</gene>
<organism evidence="2 3">
    <name type="scientific">Sphingomonas aliaeris</name>
    <dbReference type="NCBI Taxonomy" id="2759526"/>
    <lineage>
        <taxon>Bacteria</taxon>
        <taxon>Pseudomonadati</taxon>
        <taxon>Pseudomonadota</taxon>
        <taxon>Alphaproteobacteria</taxon>
        <taxon>Sphingomonadales</taxon>
        <taxon>Sphingomonadaceae</taxon>
        <taxon>Sphingomonas</taxon>
    </lineage>
</organism>
<name>A0A974NV49_9SPHN</name>
<keyword evidence="3" id="KW-1185">Reference proteome</keyword>
<evidence type="ECO:0000313" key="2">
    <source>
        <dbReference type="EMBL" id="QQV77541.1"/>
    </source>
</evidence>
<dbReference type="KEGG" id="sari:H5J25_01655"/>
<dbReference type="RefSeq" id="WP_202094088.1">
    <property type="nucleotide sequence ID" value="NZ_CP061035.1"/>
</dbReference>
<dbReference type="SUPFAM" id="SSF56935">
    <property type="entry name" value="Porins"/>
    <property type="match status" value="1"/>
</dbReference>
<proteinExistence type="predicted"/>
<evidence type="ECO:0000256" key="1">
    <source>
        <dbReference type="SAM" id="SignalP"/>
    </source>
</evidence>